<reference evidence="2 3" key="1">
    <citation type="submission" date="2018-02" db="EMBL/GenBank/DDBJ databases">
        <authorList>
            <person name="Cohen D.B."/>
            <person name="Kent A.D."/>
        </authorList>
    </citation>
    <scope>NUCLEOTIDE SEQUENCE [LARGE SCALE GENOMIC DNA]</scope>
    <source>
        <strain evidence="2 3">ULC007</strain>
    </source>
</reference>
<protein>
    <submittedName>
        <fullName evidence="2">Uncharacterized protein</fullName>
    </submittedName>
</protein>
<proteinExistence type="predicted"/>
<organism evidence="2 3">
    <name type="scientific">Phormidesmis priestleyi ULC007</name>
    <dbReference type="NCBI Taxonomy" id="1920490"/>
    <lineage>
        <taxon>Bacteria</taxon>
        <taxon>Bacillati</taxon>
        <taxon>Cyanobacteriota</taxon>
        <taxon>Cyanophyceae</taxon>
        <taxon>Leptolyngbyales</taxon>
        <taxon>Leptolyngbyaceae</taxon>
        <taxon>Phormidesmis</taxon>
    </lineage>
</organism>
<accession>A0A2T1DF13</accession>
<reference evidence="2 3" key="2">
    <citation type="submission" date="2018-03" db="EMBL/GenBank/DDBJ databases">
        <title>The ancient ancestry and fast evolution of plastids.</title>
        <authorList>
            <person name="Moore K.R."/>
            <person name="Magnabosco C."/>
            <person name="Momper L."/>
            <person name="Gold D.A."/>
            <person name="Bosak T."/>
            <person name="Fournier G.P."/>
        </authorList>
    </citation>
    <scope>NUCLEOTIDE SEQUENCE [LARGE SCALE GENOMIC DNA]</scope>
    <source>
        <strain evidence="2 3">ULC007</strain>
    </source>
</reference>
<sequence length="62" mass="6952">MPNSDQLINNGQASPEDNFLSNPPEHSLNNAPNLERLIPKNLSHNKRAVIERLIVLHLSQTT</sequence>
<keyword evidence="3" id="KW-1185">Reference proteome</keyword>
<evidence type="ECO:0000313" key="3">
    <source>
        <dbReference type="Proteomes" id="UP000238634"/>
    </source>
</evidence>
<feature type="region of interest" description="Disordered" evidence="1">
    <location>
        <begin position="1"/>
        <end position="32"/>
    </location>
</feature>
<comment type="caution">
    <text evidence="2">The sequence shown here is derived from an EMBL/GenBank/DDBJ whole genome shotgun (WGS) entry which is preliminary data.</text>
</comment>
<gene>
    <name evidence="2" type="ORF">C7B65_12445</name>
</gene>
<feature type="compositionally biased region" description="Polar residues" evidence="1">
    <location>
        <begin position="1"/>
        <end position="21"/>
    </location>
</feature>
<dbReference type="EMBL" id="PVWG01000012">
    <property type="protein sequence ID" value="PSB19089.1"/>
    <property type="molecule type" value="Genomic_DNA"/>
</dbReference>
<evidence type="ECO:0000313" key="2">
    <source>
        <dbReference type="EMBL" id="PSB19089.1"/>
    </source>
</evidence>
<evidence type="ECO:0000256" key="1">
    <source>
        <dbReference type="SAM" id="MobiDB-lite"/>
    </source>
</evidence>
<dbReference type="AlphaFoldDB" id="A0A2T1DF13"/>
<name>A0A2T1DF13_9CYAN</name>
<dbReference type="Proteomes" id="UP000238634">
    <property type="component" value="Unassembled WGS sequence"/>
</dbReference>